<feature type="chain" id="PRO_5029466716" evidence="1">
    <location>
        <begin position="21"/>
        <end position="156"/>
    </location>
</feature>
<evidence type="ECO:0000313" key="3">
    <source>
        <dbReference type="Proteomes" id="UP000510862"/>
    </source>
</evidence>
<sequence length="156" mass="17332">MLRFMTVLVSALLLMQSAFADTARPEIGKYVFGYRGQEGAVVWMMRIGPKAENEALVQVSHVDNEALVQVSHVDNDIDGQIFRCKVKALQEGEKSYTAVIKGESFELLRLKEGNGSLHIPDESAAWSVAYSNELSDSDVANPEHFLTAYQNQQVPQ</sequence>
<reference evidence="2 3" key="1">
    <citation type="submission" date="2020-06" db="EMBL/GenBank/DDBJ databases">
        <title>REHAB project genomes.</title>
        <authorList>
            <person name="Shaw L.P."/>
        </authorList>
    </citation>
    <scope>NUCLEOTIDE SEQUENCE [LARGE SCALE GENOMIC DNA]</scope>
    <source>
        <strain evidence="2 3">RHB42-C09</strain>
    </source>
</reference>
<evidence type="ECO:0000256" key="1">
    <source>
        <dbReference type="SAM" id="SignalP"/>
    </source>
</evidence>
<accession>A0A7L5X3P1</accession>
<organism evidence="2 3">
    <name type="scientific">Escherichia marmotae</name>
    <dbReference type="NCBI Taxonomy" id="1499973"/>
    <lineage>
        <taxon>Bacteria</taxon>
        <taxon>Pseudomonadati</taxon>
        <taxon>Pseudomonadota</taxon>
        <taxon>Gammaproteobacteria</taxon>
        <taxon>Enterobacterales</taxon>
        <taxon>Enterobacteriaceae</taxon>
        <taxon>Escherichia</taxon>
    </lineage>
</organism>
<dbReference type="Proteomes" id="UP000510862">
    <property type="component" value="Chromosome"/>
</dbReference>
<evidence type="ECO:0000313" key="2">
    <source>
        <dbReference type="EMBL" id="QLP26334.1"/>
    </source>
</evidence>
<keyword evidence="1" id="KW-0732">Signal</keyword>
<name>A0A7L5X3P1_9ESCH</name>
<dbReference type="RefSeq" id="WP_181237293.1">
    <property type="nucleotide sequence ID" value="NZ_CP058207.1"/>
</dbReference>
<protein>
    <submittedName>
        <fullName evidence="2">Uncharacterized protein</fullName>
    </submittedName>
</protein>
<dbReference type="EMBL" id="CP058207">
    <property type="protein sequence ID" value="QLP26334.1"/>
    <property type="molecule type" value="Genomic_DNA"/>
</dbReference>
<gene>
    <name evidence="2" type="ORF">HV018_06405</name>
</gene>
<dbReference type="AlphaFoldDB" id="A0A7L5X3P1"/>
<proteinExistence type="predicted"/>
<feature type="signal peptide" evidence="1">
    <location>
        <begin position="1"/>
        <end position="20"/>
    </location>
</feature>